<keyword evidence="3 5" id="KW-1133">Transmembrane helix</keyword>
<dbReference type="Gene3D" id="1.10.357.140">
    <property type="entry name" value="UbiA prenyltransferase"/>
    <property type="match status" value="1"/>
</dbReference>
<dbReference type="Proteomes" id="UP000219482">
    <property type="component" value="Unassembled WGS sequence"/>
</dbReference>
<dbReference type="InterPro" id="IPR050475">
    <property type="entry name" value="Prenyltransferase_related"/>
</dbReference>
<keyword evidence="4 5" id="KW-0472">Membrane</keyword>
<evidence type="ECO:0000313" key="6">
    <source>
        <dbReference type="EMBL" id="SOD94558.1"/>
    </source>
</evidence>
<sequence>MRPATGVSDAIAGERTLHRTSASRALIQALRVRQWPKNGLVVAAPLAAGVLFRPEVLLDTAIALVAFVLASSGTYLLNDVGDVDADRLHPTKRHRPIARGDLPLLPATIAGVALLLAAVLLPALTGHYSLAACIATYTVLTSLYSRWLKHEPVVDLAVVAAGFLLRAMAGGLAAGLELSPWFLTVASFGSLYIVAGKRYSEMVNLGDDGPSMRPCLEQYSASYLRFVWSIAAAVLVATYCLWAFEVSHSPGMDATVPWLAFSVAPFVVGVLRYALNIDRGAAGTPEDIVLSDRGLQVVGLVWLSAFTCGALGV</sequence>
<proteinExistence type="predicted"/>
<evidence type="ECO:0000313" key="7">
    <source>
        <dbReference type="Proteomes" id="UP000219482"/>
    </source>
</evidence>
<dbReference type="InterPro" id="IPR044878">
    <property type="entry name" value="UbiA_sf"/>
</dbReference>
<keyword evidence="7" id="KW-1185">Reference proteome</keyword>
<accession>A0A286GGD3</accession>
<evidence type="ECO:0000256" key="2">
    <source>
        <dbReference type="ARBA" id="ARBA00022692"/>
    </source>
</evidence>
<dbReference type="PANTHER" id="PTHR42723:SF1">
    <property type="entry name" value="CHLOROPHYLL SYNTHASE, CHLOROPLASTIC"/>
    <property type="match status" value="1"/>
</dbReference>
<feature type="transmembrane region" description="Helical" evidence="5">
    <location>
        <begin position="178"/>
        <end position="195"/>
    </location>
</feature>
<name>A0A286GGD3_9ACTN</name>
<dbReference type="EMBL" id="OCNK01000001">
    <property type="protein sequence ID" value="SOD94558.1"/>
    <property type="molecule type" value="Genomic_DNA"/>
</dbReference>
<evidence type="ECO:0000256" key="4">
    <source>
        <dbReference type="ARBA" id="ARBA00023136"/>
    </source>
</evidence>
<dbReference type="GO" id="GO:0016765">
    <property type="term" value="F:transferase activity, transferring alkyl or aryl (other than methyl) groups"/>
    <property type="evidence" value="ECO:0007669"/>
    <property type="project" value="InterPro"/>
</dbReference>
<dbReference type="NCBIfam" id="NF008978">
    <property type="entry name" value="PRK12324.1-4"/>
    <property type="match status" value="1"/>
</dbReference>
<evidence type="ECO:0000256" key="1">
    <source>
        <dbReference type="ARBA" id="ARBA00004141"/>
    </source>
</evidence>
<dbReference type="Pfam" id="PF01040">
    <property type="entry name" value="UbiA"/>
    <property type="match status" value="1"/>
</dbReference>
<organism evidence="6 7">
    <name type="scientific">Blastococcus haudaquaticus</name>
    <dbReference type="NCBI Taxonomy" id="1938745"/>
    <lineage>
        <taxon>Bacteria</taxon>
        <taxon>Bacillati</taxon>
        <taxon>Actinomycetota</taxon>
        <taxon>Actinomycetes</taxon>
        <taxon>Geodermatophilales</taxon>
        <taxon>Geodermatophilaceae</taxon>
        <taxon>Blastococcus</taxon>
    </lineage>
</organism>
<feature type="transmembrane region" description="Helical" evidence="5">
    <location>
        <begin position="223"/>
        <end position="244"/>
    </location>
</feature>
<evidence type="ECO:0000256" key="5">
    <source>
        <dbReference type="SAM" id="Phobius"/>
    </source>
</evidence>
<dbReference type="OrthoDB" id="9803632at2"/>
<gene>
    <name evidence="6" type="ORF">SAMN06272739_0898</name>
</gene>
<dbReference type="GO" id="GO:0016020">
    <property type="term" value="C:membrane"/>
    <property type="evidence" value="ECO:0007669"/>
    <property type="project" value="UniProtKB-SubCell"/>
</dbReference>
<dbReference type="GO" id="GO:0016757">
    <property type="term" value="F:glycosyltransferase activity"/>
    <property type="evidence" value="ECO:0007669"/>
    <property type="project" value="UniProtKB-KW"/>
</dbReference>
<keyword evidence="2 5" id="KW-0812">Transmembrane</keyword>
<comment type="subcellular location">
    <subcellularLocation>
        <location evidence="1">Membrane</location>
        <topology evidence="1">Multi-pass membrane protein</topology>
    </subcellularLocation>
</comment>
<protein>
    <submittedName>
        <fullName evidence="6">Decaprenyl-phosphate phosphoribosyltransferase</fullName>
    </submittedName>
</protein>
<dbReference type="RefSeq" id="WP_097182653.1">
    <property type="nucleotide sequence ID" value="NZ_OCNK01000001.1"/>
</dbReference>
<feature type="transmembrane region" description="Helical" evidence="5">
    <location>
        <begin position="102"/>
        <end position="121"/>
    </location>
</feature>
<keyword evidence="6" id="KW-0808">Transferase</keyword>
<dbReference type="AlphaFoldDB" id="A0A286GGD3"/>
<dbReference type="PANTHER" id="PTHR42723">
    <property type="entry name" value="CHLOROPHYLL SYNTHASE"/>
    <property type="match status" value="1"/>
</dbReference>
<evidence type="ECO:0000256" key="3">
    <source>
        <dbReference type="ARBA" id="ARBA00022989"/>
    </source>
</evidence>
<dbReference type="InterPro" id="IPR000537">
    <property type="entry name" value="UbiA_prenyltransferase"/>
</dbReference>
<feature type="transmembrane region" description="Helical" evidence="5">
    <location>
        <begin position="152"/>
        <end position="172"/>
    </location>
</feature>
<feature type="transmembrane region" description="Helical" evidence="5">
    <location>
        <begin position="61"/>
        <end position="81"/>
    </location>
</feature>
<feature type="transmembrane region" description="Helical" evidence="5">
    <location>
        <begin position="127"/>
        <end position="145"/>
    </location>
</feature>
<feature type="transmembrane region" description="Helical" evidence="5">
    <location>
        <begin position="256"/>
        <end position="275"/>
    </location>
</feature>
<dbReference type="CDD" id="cd13963">
    <property type="entry name" value="PT_UbiA_2"/>
    <property type="match status" value="1"/>
</dbReference>
<keyword evidence="6" id="KW-0328">Glycosyltransferase</keyword>
<reference evidence="7" key="1">
    <citation type="submission" date="2017-09" db="EMBL/GenBank/DDBJ databases">
        <authorList>
            <person name="Varghese N."/>
            <person name="Submissions S."/>
        </authorList>
    </citation>
    <scope>NUCLEOTIDE SEQUENCE [LARGE SCALE GENOMIC DNA]</scope>
    <source>
        <strain evidence="7">DSM 44270</strain>
    </source>
</reference>